<keyword evidence="3" id="KW-1185">Reference proteome</keyword>
<dbReference type="Pfam" id="PF23845">
    <property type="entry name" value="TIM-barrel_NCTSP"/>
    <property type="match status" value="1"/>
</dbReference>
<evidence type="ECO:0000259" key="1">
    <source>
        <dbReference type="Pfam" id="PF23845"/>
    </source>
</evidence>
<gene>
    <name evidence="2" type="ORF">IRI77_36480</name>
</gene>
<dbReference type="InterPro" id="IPR057122">
    <property type="entry name" value="TIM-barrel_NCTSP"/>
</dbReference>
<sequence length="1272" mass="138993">MPEPIHMFDPRRTVQLQGFSGKAATTTIHDATETGFQISGIFQAAEDFANVQFFSAYDYYNHLRLKPLPVTDVSGVTLQFDMQVLPVNGEEGNVRPDCVKYPSVGWDKLTVTTGNGDIYEVPLMAHCTVLSGGFTPGSFQIGLEDKEAEDLDALIGGPTPGLTDAAYVYFMGTRWSCNSVEAIDYCGLETQLKSDIGQPYLTSCEQTIWWQDDSEYWHWLYANGYGFGIKESGATDSADIASRLASMLDISSWDVTASASGNVITVALEAGVVGPVRVSSSDGSGPAVLVALREPGIVTAKVNSSAEIMPGDYVGIDIGTDRDEVVKVLSVGQGTFTANFKQMHLGTKFPITCRVLPRSRHFGRVLKQRMIDSSLPDYGEQPNALTLLGGAFGTTKTGFTMTAVLAGALGQSGREANGIPVRQSVNGDNVIVSLPDGASSSASMIQGARSDRTYRFQFPFGTLTGFKNGDRQSLVAVPATDIVKIHMTFAPRFEDVEYGLANGGLLLQAVAASLAGTQEEWQLAEAAAMSGGTKYYVGSAASEERITCLANFGLVKPDPEEPGSWYYRILVRRGEDSSISQAWAAGTPVQWISTITGTRSDVEWQVSISNITLSGPTALQVGGPSENDRMEESKYATYAGYWEEAPYGAGWWSGGHARRCAPSAADDLRSVTVTYQRDAIHDLYVGTWLGTSAGKIQVVIDGGAPQVFDLCLNDYNGLAAMKKIGGGISPGSHTVQITALFDKNPSSSGYYFYYDYLWPLIPQDVPEAPQTYENVSLAIDFDTDHGYKKPPAWHVWHLDKLGFRGHADVYMGVFWNNKRRRVEATYPNCTLQVGSWAPDDPFWINVSGTTLYFAPGAGLGDGDVAAQLRAMLNVTFPGVWCTSSGGTISICSRAPGYVFTIDTSANLTVLQGAPSLSTPGAEGDWEMIDTISPVMTQGVRNWIRDLATQFCQAGIPASFAFSMECYRPPAAMAARYWDGAPVDLPVPSTQMHFGSRVRAYLKQMYKECADQLAAAGLPIVLQFGETQWWYFPNSTGMPFYDEGTKADFLAQFGRSLHHFAANTDNPEDDRQAADFLRDRIWEYCAEVIAYVRLYHPTAVFECLWPLDANQGKPAPDPGFRRLNMHVNLPEQWKNSGYGVKYFRCEGFDYDVWQKNTSLMKQTMRFPLELGRPGGECMYLAGIYGVPDPPLLHAYSMWTQTEIGSLCFWAFDQFALNSRPVPLTALTGRTPQSAIYHKPRAVRAEPLILAVPFAPSADGALNRFACNKRGLNA</sequence>
<feature type="domain" description="Non-contractile tail sheath TIM barrel" evidence="1">
    <location>
        <begin position="929"/>
        <end position="1182"/>
    </location>
</feature>
<dbReference type="EMBL" id="CP063849">
    <property type="protein sequence ID" value="QOY88175.1"/>
    <property type="molecule type" value="Genomic_DNA"/>
</dbReference>
<dbReference type="Proteomes" id="UP000593892">
    <property type="component" value="Chromosome"/>
</dbReference>
<proteinExistence type="predicted"/>
<evidence type="ECO:0000313" key="3">
    <source>
        <dbReference type="Proteomes" id="UP000593892"/>
    </source>
</evidence>
<dbReference type="KEGG" id="pfer:IRI77_36480"/>
<reference evidence="2 3" key="1">
    <citation type="submission" date="2020-10" db="EMBL/GenBank/DDBJ databases">
        <title>Complete genome sequence of Paludibaculum fermentans P105T, a facultatively anaerobic acidobacterium capable of dissimilatory Fe(III) reduction.</title>
        <authorList>
            <person name="Dedysh S.N."/>
            <person name="Beletsky A.V."/>
            <person name="Kulichevskaya I.S."/>
            <person name="Mardanov A.V."/>
            <person name="Ravin N.V."/>
        </authorList>
    </citation>
    <scope>NUCLEOTIDE SEQUENCE [LARGE SCALE GENOMIC DNA]</scope>
    <source>
        <strain evidence="2 3">P105</strain>
    </source>
</reference>
<evidence type="ECO:0000313" key="2">
    <source>
        <dbReference type="EMBL" id="QOY88175.1"/>
    </source>
</evidence>
<organism evidence="2 3">
    <name type="scientific">Paludibaculum fermentans</name>
    <dbReference type="NCBI Taxonomy" id="1473598"/>
    <lineage>
        <taxon>Bacteria</taxon>
        <taxon>Pseudomonadati</taxon>
        <taxon>Acidobacteriota</taxon>
        <taxon>Terriglobia</taxon>
        <taxon>Bryobacterales</taxon>
        <taxon>Bryobacteraceae</taxon>
        <taxon>Paludibaculum</taxon>
    </lineage>
</organism>
<name>A0A7S7NQX5_PALFE</name>
<dbReference type="RefSeq" id="WP_194449838.1">
    <property type="nucleotide sequence ID" value="NZ_CP063849.1"/>
</dbReference>
<dbReference type="AlphaFoldDB" id="A0A7S7NQX5"/>
<protein>
    <recommendedName>
        <fullName evidence="1">Non-contractile tail sheath TIM barrel domain-containing protein</fullName>
    </recommendedName>
</protein>
<accession>A0A7S7NQX5</accession>